<keyword evidence="2" id="KW-0812">Transmembrane</keyword>
<dbReference type="InterPro" id="IPR056136">
    <property type="entry name" value="DUF7719"/>
</dbReference>
<dbReference type="PANTHER" id="PTHR37846">
    <property type="entry name" value="YALI0B21296P"/>
    <property type="match status" value="1"/>
</dbReference>
<feature type="region of interest" description="Disordered" evidence="1">
    <location>
        <begin position="1"/>
        <end position="86"/>
    </location>
</feature>
<dbReference type="RefSeq" id="XP_033653877.1">
    <property type="nucleotide sequence ID" value="XM_033794929.1"/>
</dbReference>
<evidence type="ECO:0000256" key="1">
    <source>
        <dbReference type="SAM" id="MobiDB-lite"/>
    </source>
</evidence>
<feature type="compositionally biased region" description="Basic and acidic residues" evidence="1">
    <location>
        <begin position="59"/>
        <end position="69"/>
    </location>
</feature>
<evidence type="ECO:0000256" key="2">
    <source>
        <dbReference type="SAM" id="Phobius"/>
    </source>
</evidence>
<organism evidence="4 5">
    <name type="scientific">Westerdykella ornata</name>
    <dbReference type="NCBI Taxonomy" id="318751"/>
    <lineage>
        <taxon>Eukaryota</taxon>
        <taxon>Fungi</taxon>
        <taxon>Dikarya</taxon>
        <taxon>Ascomycota</taxon>
        <taxon>Pezizomycotina</taxon>
        <taxon>Dothideomycetes</taxon>
        <taxon>Pleosporomycetidae</taxon>
        <taxon>Pleosporales</taxon>
        <taxon>Sporormiaceae</taxon>
        <taxon>Westerdykella</taxon>
    </lineage>
</organism>
<feature type="domain" description="DUF7719" evidence="3">
    <location>
        <begin position="155"/>
        <end position="222"/>
    </location>
</feature>
<keyword evidence="5" id="KW-1185">Reference proteome</keyword>
<name>A0A6A6JK45_WESOR</name>
<feature type="transmembrane region" description="Helical" evidence="2">
    <location>
        <begin position="192"/>
        <end position="218"/>
    </location>
</feature>
<feature type="transmembrane region" description="Helical" evidence="2">
    <location>
        <begin position="125"/>
        <end position="144"/>
    </location>
</feature>
<dbReference type="PANTHER" id="PTHR37846:SF1">
    <property type="entry name" value="DEACETYLASE-LIKE PROTEIN"/>
    <property type="match status" value="1"/>
</dbReference>
<proteinExistence type="predicted"/>
<dbReference type="GeneID" id="54548104"/>
<feature type="transmembrane region" description="Helical" evidence="2">
    <location>
        <begin position="156"/>
        <end position="172"/>
    </location>
</feature>
<keyword evidence="2" id="KW-0472">Membrane</keyword>
<accession>A0A6A6JK45</accession>
<protein>
    <recommendedName>
        <fullName evidence="3">DUF7719 domain-containing protein</fullName>
    </recommendedName>
</protein>
<evidence type="ECO:0000313" key="5">
    <source>
        <dbReference type="Proteomes" id="UP000800097"/>
    </source>
</evidence>
<evidence type="ECO:0000313" key="4">
    <source>
        <dbReference type="EMBL" id="KAF2276338.1"/>
    </source>
</evidence>
<keyword evidence="2" id="KW-1133">Transmembrane helix</keyword>
<sequence length="224" mass="25310">MAGNRKERRAAAKSASVKERVSTASGFEPTTEIDENGVEYLLRHPDRSGPKGKTLFELAEERQRELDKRNPHKRPRVSDEIPEPEEPIGPLGDAILYSITLATLHLTLDVIVYSQYREEVVWSEIAQRAGTALPIFFLLVYILHVDFSRRLPTLRNLFFFVVSVVAGCYMVYSGNVNGYFFVMKTAPPIGALWIWSVVEMDLAYAATSCVAVVGYLWWNGFDAF</sequence>
<gene>
    <name evidence="4" type="ORF">EI97DRAFT_35890</name>
</gene>
<dbReference type="Proteomes" id="UP000800097">
    <property type="component" value="Unassembled WGS sequence"/>
</dbReference>
<dbReference type="Pfam" id="PF24841">
    <property type="entry name" value="DUF7719"/>
    <property type="match status" value="1"/>
</dbReference>
<evidence type="ECO:0000259" key="3">
    <source>
        <dbReference type="Pfam" id="PF24841"/>
    </source>
</evidence>
<dbReference type="EMBL" id="ML986493">
    <property type="protein sequence ID" value="KAF2276338.1"/>
    <property type="molecule type" value="Genomic_DNA"/>
</dbReference>
<dbReference type="AlphaFoldDB" id="A0A6A6JK45"/>
<reference evidence="4" key="1">
    <citation type="journal article" date="2020" name="Stud. Mycol.">
        <title>101 Dothideomycetes genomes: a test case for predicting lifestyles and emergence of pathogens.</title>
        <authorList>
            <person name="Haridas S."/>
            <person name="Albert R."/>
            <person name="Binder M."/>
            <person name="Bloem J."/>
            <person name="Labutti K."/>
            <person name="Salamov A."/>
            <person name="Andreopoulos B."/>
            <person name="Baker S."/>
            <person name="Barry K."/>
            <person name="Bills G."/>
            <person name="Bluhm B."/>
            <person name="Cannon C."/>
            <person name="Castanera R."/>
            <person name="Culley D."/>
            <person name="Daum C."/>
            <person name="Ezra D."/>
            <person name="Gonzalez J."/>
            <person name="Henrissat B."/>
            <person name="Kuo A."/>
            <person name="Liang C."/>
            <person name="Lipzen A."/>
            <person name="Lutzoni F."/>
            <person name="Magnuson J."/>
            <person name="Mondo S."/>
            <person name="Nolan M."/>
            <person name="Ohm R."/>
            <person name="Pangilinan J."/>
            <person name="Park H.-J."/>
            <person name="Ramirez L."/>
            <person name="Alfaro M."/>
            <person name="Sun H."/>
            <person name="Tritt A."/>
            <person name="Yoshinaga Y."/>
            <person name="Zwiers L.-H."/>
            <person name="Turgeon B."/>
            <person name="Goodwin S."/>
            <person name="Spatafora J."/>
            <person name="Crous P."/>
            <person name="Grigoriev I."/>
        </authorList>
    </citation>
    <scope>NUCLEOTIDE SEQUENCE</scope>
    <source>
        <strain evidence="4">CBS 379.55</strain>
    </source>
</reference>
<dbReference type="OrthoDB" id="5597489at2759"/>